<keyword evidence="1" id="KW-0812">Transmembrane</keyword>
<dbReference type="InterPro" id="IPR000326">
    <property type="entry name" value="PAP2/HPO"/>
</dbReference>
<dbReference type="EMBL" id="AZHX01000033">
    <property type="protein sequence ID" value="ETX09198.1"/>
    <property type="molecule type" value="Genomic_DNA"/>
</dbReference>
<dbReference type="AlphaFoldDB" id="W4MG66"/>
<sequence length="155" mass="17083">MLSYLERLDHQLFFALNNALATSALDGLFWLFATVGNGTGMLSGALLGLWHFDRSALKRHWLWLILSVIAGAAIVQALKYGVARPRPLTTFAPLLAAGERYIHVVGEGLQYRSFPSGHAQAAASVFTYLWCLYPRQAVWWGMGMVLAALGRVYVG</sequence>
<feature type="domain" description="Phosphatidic acid phosphatase type 2/haloperoxidase" evidence="2">
    <location>
        <begin position="61"/>
        <end position="155"/>
    </location>
</feature>
<dbReference type="SUPFAM" id="SSF48317">
    <property type="entry name" value="Acid phosphatase/Vanadium-dependent haloperoxidase"/>
    <property type="match status" value="1"/>
</dbReference>
<evidence type="ECO:0000313" key="4">
    <source>
        <dbReference type="Proteomes" id="UP000019140"/>
    </source>
</evidence>
<reference evidence="3 4" key="1">
    <citation type="journal article" date="2014" name="Nature">
        <title>An environmental bacterial taxon with a large and distinct metabolic repertoire.</title>
        <authorList>
            <person name="Wilson M.C."/>
            <person name="Mori T."/>
            <person name="Ruckert C."/>
            <person name="Uria A.R."/>
            <person name="Helf M.J."/>
            <person name="Takada K."/>
            <person name="Gernert C."/>
            <person name="Steffens U.A."/>
            <person name="Heycke N."/>
            <person name="Schmitt S."/>
            <person name="Rinke C."/>
            <person name="Helfrich E.J."/>
            <person name="Brachmann A.O."/>
            <person name="Gurgui C."/>
            <person name="Wakimoto T."/>
            <person name="Kracht M."/>
            <person name="Crusemann M."/>
            <person name="Hentschel U."/>
            <person name="Abe I."/>
            <person name="Matsunaga S."/>
            <person name="Kalinowski J."/>
            <person name="Takeyama H."/>
            <person name="Piel J."/>
        </authorList>
    </citation>
    <scope>NUCLEOTIDE SEQUENCE [LARGE SCALE GENOMIC DNA]</scope>
    <source>
        <strain evidence="4">TSY2</strain>
    </source>
</reference>
<evidence type="ECO:0000313" key="3">
    <source>
        <dbReference type="EMBL" id="ETX09198.1"/>
    </source>
</evidence>
<gene>
    <name evidence="3" type="ORF">ETSY2_00915</name>
</gene>
<dbReference type="InterPro" id="IPR036938">
    <property type="entry name" value="PAP2/HPO_sf"/>
</dbReference>
<proteinExistence type="predicted"/>
<protein>
    <recommendedName>
        <fullName evidence="2">Phosphatidic acid phosphatase type 2/haloperoxidase domain-containing protein</fullName>
    </recommendedName>
</protein>
<keyword evidence="4" id="KW-1185">Reference proteome</keyword>
<feature type="non-terminal residue" evidence="3">
    <location>
        <position position="155"/>
    </location>
</feature>
<keyword evidence="1" id="KW-0472">Membrane</keyword>
<dbReference type="PANTHER" id="PTHR14969:SF13">
    <property type="entry name" value="AT30094P"/>
    <property type="match status" value="1"/>
</dbReference>
<dbReference type="Gene3D" id="1.20.144.10">
    <property type="entry name" value="Phosphatidic acid phosphatase type 2/haloperoxidase"/>
    <property type="match status" value="1"/>
</dbReference>
<feature type="transmembrane region" description="Helical" evidence="1">
    <location>
        <begin position="137"/>
        <end position="154"/>
    </location>
</feature>
<accession>W4MG66</accession>
<name>W4MG66_9BACT</name>
<evidence type="ECO:0000259" key="2">
    <source>
        <dbReference type="Pfam" id="PF01569"/>
    </source>
</evidence>
<feature type="transmembrane region" description="Helical" evidence="1">
    <location>
        <begin position="28"/>
        <end position="49"/>
    </location>
</feature>
<dbReference type="HOGENOM" id="CLU_072573_10_1_7"/>
<keyword evidence="1" id="KW-1133">Transmembrane helix</keyword>
<organism evidence="3 4">
    <name type="scientific">Candidatus Entotheonella gemina</name>
    <dbReference type="NCBI Taxonomy" id="1429439"/>
    <lineage>
        <taxon>Bacteria</taxon>
        <taxon>Pseudomonadati</taxon>
        <taxon>Nitrospinota/Tectimicrobiota group</taxon>
        <taxon>Candidatus Tectimicrobiota</taxon>
        <taxon>Candidatus Entotheonellia</taxon>
        <taxon>Candidatus Entotheonellales</taxon>
        <taxon>Candidatus Entotheonellaceae</taxon>
        <taxon>Candidatus Entotheonella</taxon>
    </lineage>
</organism>
<dbReference type="Proteomes" id="UP000019140">
    <property type="component" value="Unassembled WGS sequence"/>
</dbReference>
<evidence type="ECO:0000256" key="1">
    <source>
        <dbReference type="SAM" id="Phobius"/>
    </source>
</evidence>
<comment type="caution">
    <text evidence="3">The sequence shown here is derived from an EMBL/GenBank/DDBJ whole genome shotgun (WGS) entry which is preliminary data.</text>
</comment>
<feature type="transmembrane region" description="Helical" evidence="1">
    <location>
        <begin position="61"/>
        <end position="78"/>
    </location>
</feature>
<dbReference type="Pfam" id="PF01569">
    <property type="entry name" value="PAP2"/>
    <property type="match status" value="1"/>
</dbReference>
<dbReference type="PANTHER" id="PTHR14969">
    <property type="entry name" value="SPHINGOSINE-1-PHOSPHATE PHOSPHOHYDROLASE"/>
    <property type="match status" value="1"/>
</dbReference>